<proteinExistence type="predicted"/>
<comment type="caution">
    <text evidence="1">The sequence shown here is derived from an EMBL/GenBank/DDBJ whole genome shotgun (WGS) entry which is preliminary data.</text>
</comment>
<keyword evidence="2" id="KW-1185">Reference proteome</keyword>
<gene>
    <name evidence="1" type="ORF">EOD42_23765</name>
</gene>
<dbReference type="AlphaFoldDB" id="A0A437LXK0"/>
<dbReference type="EMBL" id="SACL01000014">
    <property type="protein sequence ID" value="RVT90053.1"/>
    <property type="molecule type" value="Genomic_DNA"/>
</dbReference>
<sequence>MFVLSVARHSDGPLVGVAHMALVEEVRIQREARFRFEIPADEAEGVERLLGLSRLFAIGDVPP</sequence>
<accession>A0A437LXK0</accession>
<protein>
    <submittedName>
        <fullName evidence="1">Uncharacterized protein</fullName>
    </submittedName>
</protein>
<organism evidence="1 2">
    <name type="scientific">Rhodovarius crocodyli</name>
    <dbReference type="NCBI Taxonomy" id="1979269"/>
    <lineage>
        <taxon>Bacteria</taxon>
        <taxon>Pseudomonadati</taxon>
        <taxon>Pseudomonadota</taxon>
        <taxon>Alphaproteobacteria</taxon>
        <taxon>Acetobacterales</taxon>
        <taxon>Roseomonadaceae</taxon>
        <taxon>Rhodovarius</taxon>
    </lineage>
</organism>
<name>A0A437LXK0_9PROT</name>
<evidence type="ECO:0000313" key="1">
    <source>
        <dbReference type="EMBL" id="RVT90053.1"/>
    </source>
</evidence>
<dbReference type="RefSeq" id="WP_127790097.1">
    <property type="nucleotide sequence ID" value="NZ_SACL01000014.1"/>
</dbReference>
<evidence type="ECO:0000313" key="2">
    <source>
        <dbReference type="Proteomes" id="UP000282957"/>
    </source>
</evidence>
<dbReference type="Proteomes" id="UP000282957">
    <property type="component" value="Unassembled WGS sequence"/>
</dbReference>
<reference evidence="1 2" key="1">
    <citation type="submission" date="2019-01" db="EMBL/GenBank/DDBJ databases">
        <authorList>
            <person name="Chen W.-M."/>
        </authorList>
    </citation>
    <scope>NUCLEOTIDE SEQUENCE [LARGE SCALE GENOMIC DNA]</scope>
    <source>
        <strain evidence="1 2">CCP-6</strain>
    </source>
</reference>